<organism evidence="1 2">
    <name type="scientific">Diphasiastrum complanatum</name>
    <name type="common">Issler's clubmoss</name>
    <name type="synonym">Lycopodium complanatum</name>
    <dbReference type="NCBI Taxonomy" id="34168"/>
    <lineage>
        <taxon>Eukaryota</taxon>
        <taxon>Viridiplantae</taxon>
        <taxon>Streptophyta</taxon>
        <taxon>Embryophyta</taxon>
        <taxon>Tracheophyta</taxon>
        <taxon>Lycopodiopsida</taxon>
        <taxon>Lycopodiales</taxon>
        <taxon>Lycopodiaceae</taxon>
        <taxon>Lycopodioideae</taxon>
        <taxon>Diphasiastrum</taxon>
    </lineage>
</organism>
<dbReference type="EMBL" id="CM055094">
    <property type="protein sequence ID" value="KAJ7562798.1"/>
    <property type="molecule type" value="Genomic_DNA"/>
</dbReference>
<evidence type="ECO:0000313" key="1">
    <source>
        <dbReference type="EMBL" id="KAJ7562798.1"/>
    </source>
</evidence>
<accession>A0ACC2E849</accession>
<protein>
    <submittedName>
        <fullName evidence="1">Uncharacterized protein</fullName>
    </submittedName>
</protein>
<gene>
    <name evidence="1" type="ORF">O6H91_03G084700</name>
</gene>
<proteinExistence type="predicted"/>
<sequence length="124" mass="13708">MGKHTIGLVFLLVSQLSVVAQGYSGGTLTCSSKRYSTYDPICQAIDTLVQELIDTTAPNVPNKRSTQTYFERPVFHGEGNCYIEECNECLNNLWSVITTDCGCSVAAQTHLHGSCNIHYDIRPF</sequence>
<keyword evidence="2" id="KW-1185">Reference proteome</keyword>
<evidence type="ECO:0000313" key="2">
    <source>
        <dbReference type="Proteomes" id="UP001162992"/>
    </source>
</evidence>
<reference evidence="2" key="1">
    <citation type="journal article" date="2024" name="Proc. Natl. Acad. Sci. U.S.A.">
        <title>Extraordinary preservation of gene collinearity over three hundred million years revealed in homosporous lycophytes.</title>
        <authorList>
            <person name="Li C."/>
            <person name="Wickell D."/>
            <person name="Kuo L.Y."/>
            <person name="Chen X."/>
            <person name="Nie B."/>
            <person name="Liao X."/>
            <person name="Peng D."/>
            <person name="Ji J."/>
            <person name="Jenkins J."/>
            <person name="Williams M."/>
            <person name="Shu S."/>
            <person name="Plott C."/>
            <person name="Barry K."/>
            <person name="Rajasekar S."/>
            <person name="Grimwood J."/>
            <person name="Han X."/>
            <person name="Sun S."/>
            <person name="Hou Z."/>
            <person name="He W."/>
            <person name="Dai G."/>
            <person name="Sun C."/>
            <person name="Schmutz J."/>
            <person name="Leebens-Mack J.H."/>
            <person name="Li F.W."/>
            <person name="Wang L."/>
        </authorList>
    </citation>
    <scope>NUCLEOTIDE SEQUENCE [LARGE SCALE GENOMIC DNA]</scope>
    <source>
        <strain evidence="2">cv. PW_Plant_1</strain>
    </source>
</reference>
<comment type="caution">
    <text evidence="1">The sequence shown here is derived from an EMBL/GenBank/DDBJ whole genome shotgun (WGS) entry which is preliminary data.</text>
</comment>
<name>A0ACC2E849_DIPCM</name>
<dbReference type="Proteomes" id="UP001162992">
    <property type="component" value="Chromosome 3"/>
</dbReference>